<evidence type="ECO:0000313" key="4">
    <source>
        <dbReference type="EMBL" id="SEM07465.1"/>
    </source>
</evidence>
<dbReference type="InterPro" id="IPR002347">
    <property type="entry name" value="SDR_fam"/>
</dbReference>
<dbReference type="PRINTS" id="PR00080">
    <property type="entry name" value="SDRFAMILY"/>
</dbReference>
<dbReference type="Pfam" id="PF00106">
    <property type="entry name" value="adh_short"/>
    <property type="match status" value="1"/>
</dbReference>
<name>A0A1H7VEX3_OLID1</name>
<dbReference type="OrthoDB" id="9810734at2"/>
<reference evidence="5" key="1">
    <citation type="submission" date="2016-10" db="EMBL/GenBank/DDBJ databases">
        <authorList>
            <person name="Varghese N."/>
            <person name="Submissions S."/>
        </authorList>
    </citation>
    <scope>NUCLEOTIDE SEQUENCE [LARGE SCALE GENOMIC DNA]</scope>
    <source>
        <strain evidence="5">DSM 18733</strain>
    </source>
</reference>
<gene>
    <name evidence="4" type="ORF">SAMN05661044_04142</name>
</gene>
<accession>A0A1H7VEX3</accession>
<dbReference type="PRINTS" id="PR00081">
    <property type="entry name" value="GDHRDH"/>
</dbReference>
<dbReference type="AlphaFoldDB" id="A0A1H7VEX3"/>
<dbReference type="Proteomes" id="UP000199421">
    <property type="component" value="Unassembled WGS sequence"/>
</dbReference>
<keyword evidence="5" id="KW-1185">Reference proteome</keyword>
<dbReference type="InterPro" id="IPR036291">
    <property type="entry name" value="NAD(P)-bd_dom_sf"/>
</dbReference>
<evidence type="ECO:0000256" key="3">
    <source>
        <dbReference type="RuleBase" id="RU000363"/>
    </source>
</evidence>
<sequence>MSNSIRGRNVLITGATKGIGKSIAYALAKEGCNLMLSARTAAALATLQNELSVLYPTIRIQYMEADCGDMVQVKNLANKTVSHFSQIDILVNNVGLFIPSGFLDETTESFTDHMAVNVFCMHYLSVYFGKSMCKRGSGHVFNVGSIAGKSPFVKAASYSVTKYAVHGLTSVLRQEFGPHGVKVTEIIPGSTFTSSWEGVTIPEERFVAATDIAQAVVACLTMTKGANVDEIVITPLYGDV</sequence>
<dbReference type="SUPFAM" id="SSF51735">
    <property type="entry name" value="NAD(P)-binding Rossmann-fold domains"/>
    <property type="match status" value="1"/>
</dbReference>
<dbReference type="Gene3D" id="3.40.50.720">
    <property type="entry name" value="NAD(P)-binding Rossmann-like Domain"/>
    <property type="match status" value="1"/>
</dbReference>
<organism evidence="4 5">
    <name type="scientific">Olivibacter domesticus</name>
    <name type="common">Pseudosphingobacterium domesticum</name>
    <dbReference type="NCBI Taxonomy" id="407022"/>
    <lineage>
        <taxon>Bacteria</taxon>
        <taxon>Pseudomonadati</taxon>
        <taxon>Bacteroidota</taxon>
        <taxon>Sphingobacteriia</taxon>
        <taxon>Sphingobacteriales</taxon>
        <taxon>Sphingobacteriaceae</taxon>
        <taxon>Olivibacter</taxon>
    </lineage>
</organism>
<dbReference type="InterPro" id="IPR020904">
    <property type="entry name" value="Sc_DH/Rdtase_CS"/>
</dbReference>
<dbReference type="GO" id="GO:0016020">
    <property type="term" value="C:membrane"/>
    <property type="evidence" value="ECO:0007669"/>
    <property type="project" value="TreeGrafter"/>
</dbReference>
<comment type="similarity">
    <text evidence="1 3">Belongs to the short-chain dehydrogenases/reductases (SDR) family.</text>
</comment>
<dbReference type="EMBL" id="FOAF01000007">
    <property type="protein sequence ID" value="SEM07465.1"/>
    <property type="molecule type" value="Genomic_DNA"/>
</dbReference>
<dbReference type="PANTHER" id="PTHR44196">
    <property type="entry name" value="DEHYDROGENASE/REDUCTASE SDR FAMILY MEMBER 7B"/>
    <property type="match status" value="1"/>
</dbReference>
<dbReference type="STRING" id="407022.SAMN05661044_04142"/>
<dbReference type="PANTHER" id="PTHR44196:SF1">
    <property type="entry name" value="DEHYDROGENASE_REDUCTASE SDR FAMILY MEMBER 7B"/>
    <property type="match status" value="1"/>
</dbReference>
<evidence type="ECO:0000256" key="2">
    <source>
        <dbReference type="ARBA" id="ARBA00023002"/>
    </source>
</evidence>
<evidence type="ECO:0000256" key="1">
    <source>
        <dbReference type="ARBA" id="ARBA00006484"/>
    </source>
</evidence>
<keyword evidence="2" id="KW-0560">Oxidoreductase</keyword>
<dbReference type="RefSeq" id="WP_093328323.1">
    <property type="nucleotide sequence ID" value="NZ_FOAF01000007.1"/>
</dbReference>
<dbReference type="CDD" id="cd05233">
    <property type="entry name" value="SDR_c"/>
    <property type="match status" value="1"/>
</dbReference>
<protein>
    <submittedName>
        <fullName evidence="4">Short-chain dehydrogenase</fullName>
    </submittedName>
</protein>
<evidence type="ECO:0000313" key="5">
    <source>
        <dbReference type="Proteomes" id="UP000199421"/>
    </source>
</evidence>
<dbReference type="PROSITE" id="PS00061">
    <property type="entry name" value="ADH_SHORT"/>
    <property type="match status" value="1"/>
</dbReference>
<dbReference type="GO" id="GO:0016491">
    <property type="term" value="F:oxidoreductase activity"/>
    <property type="evidence" value="ECO:0007669"/>
    <property type="project" value="UniProtKB-KW"/>
</dbReference>
<proteinExistence type="inferred from homology"/>